<dbReference type="RefSeq" id="WP_243701457.1">
    <property type="nucleotide sequence ID" value="NZ_SJOI01000001.1"/>
</dbReference>
<dbReference type="PANTHER" id="PTHR47506:SF1">
    <property type="entry name" value="HTH-TYPE TRANSCRIPTIONAL REGULATOR YJDC"/>
    <property type="match status" value="1"/>
</dbReference>
<evidence type="ECO:0000313" key="7">
    <source>
        <dbReference type="Proteomes" id="UP000294555"/>
    </source>
</evidence>
<keyword evidence="3" id="KW-0804">Transcription</keyword>
<evidence type="ECO:0000259" key="5">
    <source>
        <dbReference type="PROSITE" id="PS50977"/>
    </source>
</evidence>
<dbReference type="SUPFAM" id="SSF48498">
    <property type="entry name" value="Tetracyclin repressor-like, C-terminal domain"/>
    <property type="match status" value="1"/>
</dbReference>
<evidence type="ECO:0000313" key="6">
    <source>
        <dbReference type="EMBL" id="TCL04244.1"/>
    </source>
</evidence>
<feature type="DNA-binding region" description="H-T-H motif" evidence="4">
    <location>
        <begin position="37"/>
        <end position="56"/>
    </location>
</feature>
<organism evidence="6 7">
    <name type="scientific">Sodalis ligni</name>
    <dbReference type="NCBI Taxonomy" id="2697027"/>
    <lineage>
        <taxon>Bacteria</taxon>
        <taxon>Pseudomonadati</taxon>
        <taxon>Pseudomonadota</taxon>
        <taxon>Gammaproteobacteria</taxon>
        <taxon>Enterobacterales</taxon>
        <taxon>Bruguierivoracaceae</taxon>
        <taxon>Sodalis</taxon>
    </lineage>
</organism>
<accession>A0A4R1NA22</accession>
<dbReference type="InterPro" id="IPR001647">
    <property type="entry name" value="HTH_TetR"/>
</dbReference>
<dbReference type="InterPro" id="IPR009057">
    <property type="entry name" value="Homeodomain-like_sf"/>
</dbReference>
<gene>
    <name evidence="6" type="ORF">EZJ58_2357</name>
</gene>
<protein>
    <submittedName>
        <fullName evidence="6">TetR family transcriptional regulator</fullName>
    </submittedName>
</protein>
<evidence type="ECO:0000256" key="1">
    <source>
        <dbReference type="ARBA" id="ARBA00023015"/>
    </source>
</evidence>
<dbReference type="Gene3D" id="1.10.357.10">
    <property type="entry name" value="Tetracycline Repressor, domain 2"/>
    <property type="match status" value="1"/>
</dbReference>
<dbReference type="PROSITE" id="PS50977">
    <property type="entry name" value="HTH_TETR_2"/>
    <property type="match status" value="1"/>
</dbReference>
<keyword evidence="7" id="KW-1185">Reference proteome</keyword>
<dbReference type="EMBL" id="SJOI01000001">
    <property type="protein sequence ID" value="TCL04244.1"/>
    <property type="molecule type" value="Genomic_DNA"/>
</dbReference>
<dbReference type="Proteomes" id="UP000294555">
    <property type="component" value="Unassembled WGS sequence"/>
</dbReference>
<feature type="domain" description="HTH tetR-type" evidence="5">
    <location>
        <begin position="14"/>
        <end position="74"/>
    </location>
</feature>
<evidence type="ECO:0000256" key="2">
    <source>
        <dbReference type="ARBA" id="ARBA00023125"/>
    </source>
</evidence>
<reference evidence="6 7" key="1">
    <citation type="submission" date="2019-02" db="EMBL/GenBank/DDBJ databases">
        <title>Investigation of anaerobic lignin degradation for improved lignocellulosic biofuels.</title>
        <authorList>
            <person name="Deangelis K."/>
        </authorList>
    </citation>
    <scope>NUCLEOTIDE SEQUENCE [LARGE SCALE GENOMIC DNA]</scope>
    <source>
        <strain evidence="6 7">159R</strain>
    </source>
</reference>
<dbReference type="InterPro" id="IPR036271">
    <property type="entry name" value="Tet_transcr_reg_TetR-rel_C_sf"/>
</dbReference>
<dbReference type="SUPFAM" id="SSF46689">
    <property type="entry name" value="Homeodomain-like"/>
    <property type="match status" value="1"/>
</dbReference>
<keyword evidence="2 4" id="KW-0238">DNA-binding</keyword>
<sequence length="226" mass="25320">MAKKAQVTAVAKKTSMYDNIKEVAKNRLIAYGYHGTTFGAIAESLDITTTNIHYHFGSKSKLVEEVVKDYVANASVQHQAIWLDETTSLAEKVHNVVKYNYKLYKKFNRGKNSKNPWSLIGRMRLESDVLSDETNASLRSFTQSITEAIVLAVERARDNGQLKADTPLEDLAFLLINLVDSSSVFAQDAGNFERLEQFFNAFSHVVLSVYTVEPATEPPHKAVMEP</sequence>
<evidence type="ECO:0000256" key="3">
    <source>
        <dbReference type="ARBA" id="ARBA00023163"/>
    </source>
</evidence>
<evidence type="ECO:0000256" key="4">
    <source>
        <dbReference type="PROSITE-ProRule" id="PRU00335"/>
    </source>
</evidence>
<name>A0A4R1NA22_9GAMM</name>
<comment type="caution">
    <text evidence="6">The sequence shown here is derived from an EMBL/GenBank/DDBJ whole genome shotgun (WGS) entry which is preliminary data.</text>
</comment>
<keyword evidence="1" id="KW-0805">Transcription regulation</keyword>
<dbReference type="PANTHER" id="PTHR47506">
    <property type="entry name" value="TRANSCRIPTIONAL REGULATORY PROTEIN"/>
    <property type="match status" value="1"/>
</dbReference>
<dbReference type="AlphaFoldDB" id="A0A4R1NA22"/>
<dbReference type="GO" id="GO:0003677">
    <property type="term" value="F:DNA binding"/>
    <property type="evidence" value="ECO:0007669"/>
    <property type="project" value="UniProtKB-UniRule"/>
</dbReference>
<proteinExistence type="predicted"/>
<dbReference type="Pfam" id="PF00440">
    <property type="entry name" value="TetR_N"/>
    <property type="match status" value="1"/>
</dbReference>